<dbReference type="Pfam" id="PF01381">
    <property type="entry name" value="HTH_3"/>
    <property type="match status" value="1"/>
</dbReference>
<dbReference type="SMART" id="SM00530">
    <property type="entry name" value="HTH_XRE"/>
    <property type="match status" value="1"/>
</dbReference>
<organism evidence="2 3">
    <name type="scientific">Lysinibacillus piscis</name>
    <dbReference type="NCBI Taxonomy" id="2518931"/>
    <lineage>
        <taxon>Bacteria</taxon>
        <taxon>Bacillati</taxon>
        <taxon>Bacillota</taxon>
        <taxon>Bacilli</taxon>
        <taxon>Bacillales</taxon>
        <taxon>Bacillaceae</taxon>
        <taxon>Lysinibacillus</taxon>
    </lineage>
</organism>
<dbReference type="Gene3D" id="1.25.40.10">
    <property type="entry name" value="Tetratricopeptide repeat domain"/>
    <property type="match status" value="1"/>
</dbReference>
<feature type="domain" description="HTH cro/C1-type" evidence="1">
    <location>
        <begin position="8"/>
        <end position="65"/>
    </location>
</feature>
<evidence type="ECO:0000259" key="1">
    <source>
        <dbReference type="PROSITE" id="PS50943"/>
    </source>
</evidence>
<dbReference type="PROSITE" id="PS50943">
    <property type="entry name" value="HTH_CROC1"/>
    <property type="match status" value="1"/>
</dbReference>
<protein>
    <submittedName>
        <fullName evidence="2">Transcriptional regulator</fullName>
    </submittedName>
</protein>
<dbReference type="RefSeq" id="WP_264989426.1">
    <property type="nucleotide sequence ID" value="NZ_BRZA01000003.1"/>
</dbReference>
<evidence type="ECO:0000313" key="2">
    <source>
        <dbReference type="EMBL" id="GLC89607.1"/>
    </source>
</evidence>
<gene>
    <name evidence="2" type="primary">nprR</name>
    <name evidence="2" type="ORF">LYSBPC_27340</name>
</gene>
<dbReference type="Gene3D" id="1.10.260.40">
    <property type="entry name" value="lambda repressor-like DNA-binding domains"/>
    <property type="match status" value="1"/>
</dbReference>
<reference evidence="2" key="1">
    <citation type="submission" date="2022-08" db="EMBL/GenBank/DDBJ databases">
        <title>Draft genome sequence of Lysinibacillus sp. strain KH24.</title>
        <authorList>
            <person name="Kanbe H."/>
            <person name="Itoh H."/>
        </authorList>
    </citation>
    <scope>NUCLEOTIDE SEQUENCE</scope>
    <source>
        <strain evidence="2">KH24</strain>
    </source>
</reference>
<sequence length="419" mass="49558">MENWGRLIKYHRQQQGLKQDVVAVGICTPSYLSRIENGMVVAELTMYELLLERLGINLTAEKEQLAISSAFLETVYEKLLSNIELTINEIDQLHAMQSTTFHQEVDVVAKLVYSRYLLSQNQLQKAQKLLSQTESFIAWQHDRVTQLYIGTTTYAHLSALEFYDISTKEEQQQLSHYMTTANRFEQANYFYHVAFAYHRGYSFQQALHYIHIATQTFSHQYKPLFQLKLYSMAGVIYNSLHRFNEALTEYGAGEDLIRNVESLQTPQQFSSLYNNIAFCYECQRDFAKAQDYYAQAVHHLEDLHTIINWMRVCYRGGYTEKLQELFEKYPKQCFTIGHHQYQWELLHYASTQPLGLMALKEIEMDAFPYFEEQHHYELLLYYMPLWGTFYEKLHAYKQANHCYKRAFRASEKVRQLMSS</sequence>
<dbReference type="CDD" id="cd00093">
    <property type="entry name" value="HTH_XRE"/>
    <property type="match status" value="1"/>
</dbReference>
<dbReference type="SUPFAM" id="SSF48452">
    <property type="entry name" value="TPR-like"/>
    <property type="match status" value="1"/>
</dbReference>
<dbReference type="EMBL" id="BRZA01000003">
    <property type="protein sequence ID" value="GLC89607.1"/>
    <property type="molecule type" value="Genomic_DNA"/>
</dbReference>
<keyword evidence="3" id="KW-1185">Reference proteome</keyword>
<comment type="caution">
    <text evidence="2">The sequence shown here is derived from an EMBL/GenBank/DDBJ whole genome shotgun (WGS) entry which is preliminary data.</text>
</comment>
<dbReference type="InterPro" id="IPR011990">
    <property type="entry name" value="TPR-like_helical_dom_sf"/>
</dbReference>
<dbReference type="Proteomes" id="UP001065593">
    <property type="component" value="Unassembled WGS sequence"/>
</dbReference>
<proteinExistence type="predicted"/>
<accession>A0ABQ5NML5</accession>
<dbReference type="InterPro" id="IPR019734">
    <property type="entry name" value="TPR_rpt"/>
</dbReference>
<dbReference type="InterPro" id="IPR010982">
    <property type="entry name" value="Lambda_DNA-bd_dom_sf"/>
</dbReference>
<dbReference type="SUPFAM" id="SSF47413">
    <property type="entry name" value="lambda repressor-like DNA-binding domains"/>
    <property type="match status" value="1"/>
</dbReference>
<dbReference type="SMART" id="SM00028">
    <property type="entry name" value="TPR"/>
    <property type="match status" value="3"/>
</dbReference>
<evidence type="ECO:0000313" key="3">
    <source>
        <dbReference type="Proteomes" id="UP001065593"/>
    </source>
</evidence>
<dbReference type="InterPro" id="IPR001387">
    <property type="entry name" value="Cro/C1-type_HTH"/>
</dbReference>
<name>A0ABQ5NML5_9BACI</name>